<keyword evidence="5" id="KW-0521">NADP</keyword>
<feature type="domain" description="Nitroreductase" evidence="8">
    <location>
        <begin position="10"/>
        <end position="167"/>
    </location>
</feature>
<evidence type="ECO:0000256" key="1">
    <source>
        <dbReference type="ARBA" id="ARBA00001917"/>
    </source>
</evidence>
<keyword evidence="7" id="KW-0520">NAD</keyword>
<evidence type="ECO:0000256" key="2">
    <source>
        <dbReference type="ARBA" id="ARBA00007118"/>
    </source>
</evidence>
<keyword evidence="10" id="KW-1185">Reference proteome</keyword>
<dbReference type="InterPro" id="IPR052530">
    <property type="entry name" value="NAD(P)H_nitroreductase"/>
</dbReference>
<evidence type="ECO:0000256" key="3">
    <source>
        <dbReference type="ARBA" id="ARBA00022630"/>
    </source>
</evidence>
<dbReference type="Pfam" id="PF00881">
    <property type="entry name" value="Nitroreductase"/>
    <property type="match status" value="1"/>
</dbReference>
<comment type="similarity">
    <text evidence="2">Belongs to the nitroreductase family.</text>
</comment>
<dbReference type="Proteomes" id="UP001549146">
    <property type="component" value="Unassembled WGS sequence"/>
</dbReference>
<dbReference type="PANTHER" id="PTHR43821">
    <property type="entry name" value="NAD(P)H NITROREDUCTASE YDJA-RELATED"/>
    <property type="match status" value="1"/>
</dbReference>
<keyword evidence="6" id="KW-0560">Oxidoreductase</keyword>
<evidence type="ECO:0000256" key="7">
    <source>
        <dbReference type="ARBA" id="ARBA00023027"/>
    </source>
</evidence>
<evidence type="ECO:0000256" key="6">
    <source>
        <dbReference type="ARBA" id="ARBA00023002"/>
    </source>
</evidence>
<reference evidence="9 10" key="1">
    <citation type="submission" date="2024-06" db="EMBL/GenBank/DDBJ databases">
        <title>Genomic Encyclopedia of Type Strains, Phase IV (KMG-IV): sequencing the most valuable type-strain genomes for metagenomic binning, comparative biology and taxonomic classification.</title>
        <authorList>
            <person name="Goeker M."/>
        </authorList>
    </citation>
    <scope>NUCLEOTIDE SEQUENCE [LARGE SCALE GENOMIC DNA]</scope>
    <source>
        <strain evidence="9 10">DSM 29388</strain>
    </source>
</reference>
<dbReference type="CDD" id="cd02135">
    <property type="entry name" value="YdjA-like"/>
    <property type="match status" value="1"/>
</dbReference>
<evidence type="ECO:0000256" key="4">
    <source>
        <dbReference type="ARBA" id="ARBA00022643"/>
    </source>
</evidence>
<keyword evidence="4" id="KW-0288">FMN</keyword>
<evidence type="ECO:0000313" key="10">
    <source>
        <dbReference type="Proteomes" id="UP001549146"/>
    </source>
</evidence>
<dbReference type="Gene3D" id="3.40.109.10">
    <property type="entry name" value="NADH Oxidase"/>
    <property type="match status" value="1"/>
</dbReference>
<dbReference type="SUPFAM" id="SSF55469">
    <property type="entry name" value="FMN-dependent nitroreductase-like"/>
    <property type="match status" value="1"/>
</dbReference>
<proteinExistence type="inferred from homology"/>
<gene>
    <name evidence="9" type="ORF">ABID46_001076</name>
</gene>
<name>A0ABV2LVD0_9FLAO</name>
<dbReference type="InterPro" id="IPR000415">
    <property type="entry name" value="Nitroreductase-like"/>
</dbReference>
<evidence type="ECO:0000259" key="8">
    <source>
        <dbReference type="Pfam" id="PF00881"/>
    </source>
</evidence>
<dbReference type="EMBL" id="JBEPMO010000004">
    <property type="protein sequence ID" value="MET3731507.1"/>
    <property type="molecule type" value="Genomic_DNA"/>
</dbReference>
<dbReference type="RefSeq" id="WP_354507834.1">
    <property type="nucleotide sequence ID" value="NZ_JBEPMO010000004.1"/>
</dbReference>
<organism evidence="9 10">
    <name type="scientific">Moheibacter stercoris</name>
    <dbReference type="NCBI Taxonomy" id="1628251"/>
    <lineage>
        <taxon>Bacteria</taxon>
        <taxon>Pseudomonadati</taxon>
        <taxon>Bacteroidota</taxon>
        <taxon>Flavobacteriia</taxon>
        <taxon>Flavobacteriales</taxon>
        <taxon>Weeksellaceae</taxon>
        <taxon>Moheibacter</taxon>
    </lineage>
</organism>
<comment type="caution">
    <text evidence="9">The sequence shown here is derived from an EMBL/GenBank/DDBJ whole genome shotgun (WGS) entry which is preliminary data.</text>
</comment>
<comment type="cofactor">
    <cofactor evidence="1">
        <name>FMN</name>
        <dbReference type="ChEBI" id="CHEBI:58210"/>
    </cofactor>
</comment>
<dbReference type="InterPro" id="IPR029479">
    <property type="entry name" value="Nitroreductase"/>
</dbReference>
<dbReference type="PANTHER" id="PTHR43821:SF1">
    <property type="entry name" value="NAD(P)H NITROREDUCTASE YDJA-RELATED"/>
    <property type="match status" value="1"/>
</dbReference>
<evidence type="ECO:0000256" key="5">
    <source>
        <dbReference type="ARBA" id="ARBA00022857"/>
    </source>
</evidence>
<keyword evidence="3" id="KW-0285">Flavoprotein</keyword>
<protein>
    <submittedName>
        <fullName evidence="9">Nitroreductase</fullName>
    </submittedName>
</protein>
<sequence length="189" mass="22336">MKPEELLNLIKTRRSVMPNQYSAEEIRSEELQMILESANWAPNHKRTEPWRFRVIEGEARQRFAQFMEKIYLEITAPEMQSDRKRQDIIDKCLKSDKIVLICMKKSDLLPEWEELAAISMAVQNMWLMCTSMKIGSYWSSPTAIKRMHEFTSMEENETCYGIFYMGKLAAELHESSRKPIDEKVVYLNQ</sequence>
<evidence type="ECO:0000313" key="9">
    <source>
        <dbReference type="EMBL" id="MET3731507.1"/>
    </source>
</evidence>
<dbReference type="InterPro" id="IPR026021">
    <property type="entry name" value="YdjA-like"/>
</dbReference>
<accession>A0ABV2LVD0</accession>